<name>A0A8X6IFM7_TRICU</name>
<feature type="transmembrane region" description="Helical" evidence="1">
    <location>
        <begin position="56"/>
        <end position="80"/>
    </location>
</feature>
<keyword evidence="1" id="KW-1133">Transmembrane helix</keyword>
<dbReference type="Proteomes" id="UP000887116">
    <property type="component" value="Unassembled WGS sequence"/>
</dbReference>
<dbReference type="EMBL" id="BMAO01014207">
    <property type="protein sequence ID" value="GFQ93557.1"/>
    <property type="molecule type" value="Genomic_DNA"/>
</dbReference>
<keyword evidence="1" id="KW-0812">Transmembrane</keyword>
<reference evidence="2" key="1">
    <citation type="submission" date="2020-07" db="EMBL/GenBank/DDBJ databases">
        <title>Multicomponent nature underlies the extraordinary mechanical properties of spider dragline silk.</title>
        <authorList>
            <person name="Kono N."/>
            <person name="Nakamura H."/>
            <person name="Mori M."/>
            <person name="Yoshida Y."/>
            <person name="Ohtoshi R."/>
            <person name="Malay A.D."/>
            <person name="Moran D.A.P."/>
            <person name="Tomita M."/>
            <person name="Numata K."/>
            <person name="Arakawa K."/>
        </authorList>
    </citation>
    <scope>NUCLEOTIDE SEQUENCE</scope>
</reference>
<gene>
    <name evidence="2" type="ORF">TNCT_628741</name>
</gene>
<evidence type="ECO:0000256" key="1">
    <source>
        <dbReference type="SAM" id="Phobius"/>
    </source>
</evidence>
<comment type="caution">
    <text evidence="2">The sequence shown here is derived from an EMBL/GenBank/DDBJ whole genome shotgun (WGS) entry which is preliminary data.</text>
</comment>
<protein>
    <submittedName>
        <fullName evidence="2">Uncharacterized protein</fullName>
    </submittedName>
</protein>
<proteinExistence type="predicted"/>
<evidence type="ECO:0000313" key="3">
    <source>
        <dbReference type="Proteomes" id="UP000887116"/>
    </source>
</evidence>
<sequence length="83" mass="9224">MTKRVVIGGRGCPYRKKKQPQSCMPSSSKSAIQRFLWRPVPPCHNVPGKGSTNMEYGAAALVTGVTWLLYYVTLQAGFAYDDR</sequence>
<dbReference type="AlphaFoldDB" id="A0A8X6IFM7"/>
<keyword evidence="3" id="KW-1185">Reference proteome</keyword>
<organism evidence="2 3">
    <name type="scientific">Trichonephila clavata</name>
    <name type="common">Joro spider</name>
    <name type="synonym">Nephila clavata</name>
    <dbReference type="NCBI Taxonomy" id="2740835"/>
    <lineage>
        <taxon>Eukaryota</taxon>
        <taxon>Metazoa</taxon>
        <taxon>Ecdysozoa</taxon>
        <taxon>Arthropoda</taxon>
        <taxon>Chelicerata</taxon>
        <taxon>Arachnida</taxon>
        <taxon>Araneae</taxon>
        <taxon>Araneomorphae</taxon>
        <taxon>Entelegynae</taxon>
        <taxon>Araneoidea</taxon>
        <taxon>Nephilidae</taxon>
        <taxon>Trichonephila</taxon>
    </lineage>
</organism>
<keyword evidence="1" id="KW-0472">Membrane</keyword>
<dbReference type="OrthoDB" id="6515860at2759"/>
<accession>A0A8X6IFM7</accession>
<evidence type="ECO:0000313" key="2">
    <source>
        <dbReference type="EMBL" id="GFQ93557.1"/>
    </source>
</evidence>